<feature type="compositionally biased region" description="Low complexity" evidence="1">
    <location>
        <begin position="1"/>
        <end position="12"/>
    </location>
</feature>
<protein>
    <submittedName>
        <fullName evidence="2">Uncharacterized protein</fullName>
    </submittedName>
</protein>
<evidence type="ECO:0000313" key="2">
    <source>
        <dbReference type="EMBL" id="SCY53914.1"/>
    </source>
</evidence>
<organism evidence="2 3">
    <name type="scientific">Thiohalorhabdus denitrificans</name>
    <dbReference type="NCBI Taxonomy" id="381306"/>
    <lineage>
        <taxon>Bacteria</taxon>
        <taxon>Pseudomonadati</taxon>
        <taxon>Pseudomonadota</taxon>
        <taxon>Gammaproteobacteria</taxon>
        <taxon>Thiohalorhabdales</taxon>
        <taxon>Thiohalorhabdaceae</taxon>
        <taxon>Thiohalorhabdus</taxon>
    </lineage>
</organism>
<sequence length="153" mass="17028">MALAWPAAVPAAEHPEGTRIEQETAPVDLVRLQVVDKVEGRRWTMPIPEGLTTSLPDAIHRVRITGYTEALTLEEPPRSAEDEGDAEAGEERPDPVSRADGEDNPAVFLQLFRGEELVGESWILQRTSYLFQPSNMRYTFRLLGVDEASGKEN</sequence>
<keyword evidence="3" id="KW-1185">Reference proteome</keyword>
<feature type="compositionally biased region" description="Basic and acidic residues" evidence="1">
    <location>
        <begin position="13"/>
        <end position="22"/>
    </location>
</feature>
<reference evidence="3" key="1">
    <citation type="submission" date="2016-10" db="EMBL/GenBank/DDBJ databases">
        <authorList>
            <person name="Varghese N."/>
        </authorList>
    </citation>
    <scope>NUCLEOTIDE SEQUENCE [LARGE SCALE GENOMIC DNA]</scope>
    <source>
        <strain evidence="3">HL 19</strain>
    </source>
</reference>
<feature type="region of interest" description="Disordered" evidence="1">
    <location>
        <begin position="70"/>
        <end position="103"/>
    </location>
</feature>
<gene>
    <name evidence="2" type="ORF">SAMN05661077_2407</name>
</gene>
<evidence type="ECO:0000256" key="1">
    <source>
        <dbReference type="SAM" id="MobiDB-lite"/>
    </source>
</evidence>
<dbReference type="EMBL" id="FMUN01000007">
    <property type="protein sequence ID" value="SCY53914.1"/>
    <property type="molecule type" value="Genomic_DNA"/>
</dbReference>
<dbReference type="Proteomes" id="UP000183104">
    <property type="component" value="Unassembled WGS sequence"/>
</dbReference>
<dbReference type="RefSeq" id="WP_054964808.1">
    <property type="nucleotide sequence ID" value="NZ_FMUN01000007.1"/>
</dbReference>
<name>A0A0P9CQW5_9GAMM</name>
<accession>A0A0P9CQW5</accession>
<proteinExistence type="predicted"/>
<feature type="region of interest" description="Disordered" evidence="1">
    <location>
        <begin position="1"/>
        <end position="23"/>
    </location>
</feature>
<evidence type="ECO:0000313" key="3">
    <source>
        <dbReference type="Proteomes" id="UP000183104"/>
    </source>
</evidence>
<dbReference type="AlphaFoldDB" id="A0A0P9CQW5"/>
<feature type="compositionally biased region" description="Basic and acidic residues" evidence="1">
    <location>
        <begin position="89"/>
        <end position="101"/>
    </location>
</feature>